<dbReference type="OrthoDB" id="5242628at2759"/>
<keyword evidence="3" id="KW-0143">Chaperone</keyword>
<dbReference type="InterPro" id="IPR009053">
    <property type="entry name" value="Prefoldin"/>
</dbReference>
<feature type="coiled-coil region" evidence="4">
    <location>
        <begin position="72"/>
        <end position="106"/>
    </location>
</feature>
<dbReference type="OMA" id="REMIQQK"/>
<sequence>MSASDEYSEQLRKAFQELQMKMVETKQRIQHGDAVKQAQKQKERVAALTKKQLEELEPTRNVYRSVGRMYLKSSVKAEIERHTNEIEKAKEKMAAIDKQKEYLEKSLSESERNLREMVQSRP</sequence>
<organism evidence="5 6">
    <name type="scientific">Toxocara canis</name>
    <name type="common">Canine roundworm</name>
    <dbReference type="NCBI Taxonomy" id="6265"/>
    <lineage>
        <taxon>Eukaryota</taxon>
        <taxon>Metazoa</taxon>
        <taxon>Ecdysozoa</taxon>
        <taxon>Nematoda</taxon>
        <taxon>Chromadorea</taxon>
        <taxon>Rhabditida</taxon>
        <taxon>Spirurina</taxon>
        <taxon>Ascaridomorpha</taxon>
        <taxon>Ascaridoidea</taxon>
        <taxon>Toxocaridae</taxon>
        <taxon>Toxocara</taxon>
    </lineage>
</organism>
<comment type="similarity">
    <text evidence="1">Belongs to the prefoldin subunit beta family.</text>
</comment>
<evidence type="ECO:0000313" key="5">
    <source>
        <dbReference type="EMBL" id="KHN74695.1"/>
    </source>
</evidence>
<evidence type="ECO:0000256" key="2">
    <source>
        <dbReference type="ARBA" id="ARBA00011695"/>
    </source>
</evidence>
<dbReference type="Gene3D" id="1.10.287.370">
    <property type="match status" value="1"/>
</dbReference>
<dbReference type="STRING" id="6265.A0A0B2V0S5"/>
<comment type="caution">
    <text evidence="5">The sequence shown here is derived from an EMBL/GenBank/DDBJ whole genome shotgun (WGS) entry which is preliminary data.</text>
</comment>
<gene>
    <name evidence="5" type="primary">pfd-1</name>
    <name evidence="5" type="ORF">Tcan_08574</name>
</gene>
<name>A0A0B2V0S5_TOXCA</name>
<keyword evidence="4" id="KW-0175">Coiled coil</keyword>
<dbReference type="GO" id="GO:0051082">
    <property type="term" value="F:unfolded protein binding"/>
    <property type="evidence" value="ECO:0007669"/>
    <property type="project" value="InterPro"/>
</dbReference>
<dbReference type="Pfam" id="PF01920">
    <property type="entry name" value="Prefoldin_2"/>
    <property type="match status" value="1"/>
</dbReference>
<dbReference type="PANTHER" id="PTHR20903:SF0">
    <property type="entry name" value="PREFOLDIN SUBUNIT 1"/>
    <property type="match status" value="1"/>
</dbReference>
<proteinExistence type="inferred from homology"/>
<reference evidence="5 6" key="1">
    <citation type="submission" date="2014-11" db="EMBL/GenBank/DDBJ databases">
        <title>Genetic blueprint of the zoonotic pathogen Toxocara canis.</title>
        <authorList>
            <person name="Zhu X.-Q."/>
            <person name="Korhonen P.K."/>
            <person name="Cai H."/>
            <person name="Young N.D."/>
            <person name="Nejsum P."/>
            <person name="von Samson-Himmelstjerna G."/>
            <person name="Boag P.R."/>
            <person name="Tan P."/>
            <person name="Li Q."/>
            <person name="Min J."/>
            <person name="Yang Y."/>
            <person name="Wang X."/>
            <person name="Fang X."/>
            <person name="Hall R.S."/>
            <person name="Hofmann A."/>
            <person name="Sternberg P.W."/>
            <person name="Jex A.R."/>
            <person name="Gasser R.B."/>
        </authorList>
    </citation>
    <scope>NUCLEOTIDE SEQUENCE [LARGE SCALE GENOMIC DNA]</scope>
    <source>
        <strain evidence="5">PN_DK_2014</strain>
    </source>
</reference>
<dbReference type="AlphaFoldDB" id="A0A0B2V0S5"/>
<evidence type="ECO:0000313" key="6">
    <source>
        <dbReference type="Proteomes" id="UP000031036"/>
    </source>
</evidence>
<accession>A0A0B2V0S5</accession>
<evidence type="ECO:0000256" key="4">
    <source>
        <dbReference type="SAM" id="Coils"/>
    </source>
</evidence>
<dbReference type="GO" id="GO:0016272">
    <property type="term" value="C:prefoldin complex"/>
    <property type="evidence" value="ECO:0007669"/>
    <property type="project" value="InterPro"/>
</dbReference>
<dbReference type="Proteomes" id="UP000031036">
    <property type="component" value="Unassembled WGS sequence"/>
</dbReference>
<dbReference type="PANTHER" id="PTHR20903">
    <property type="entry name" value="PREFOLDIN SUBUNIT 1-RELATED"/>
    <property type="match status" value="1"/>
</dbReference>
<dbReference type="GO" id="GO:0044183">
    <property type="term" value="F:protein folding chaperone"/>
    <property type="evidence" value="ECO:0007669"/>
    <property type="project" value="TreeGrafter"/>
</dbReference>
<dbReference type="GO" id="GO:0005737">
    <property type="term" value="C:cytoplasm"/>
    <property type="evidence" value="ECO:0007669"/>
    <property type="project" value="TreeGrafter"/>
</dbReference>
<dbReference type="EMBL" id="JPKZ01002874">
    <property type="protein sequence ID" value="KHN74695.1"/>
    <property type="molecule type" value="Genomic_DNA"/>
</dbReference>
<comment type="subunit">
    <text evidence="2">Heterohexamer of two PFD-alpha type and four PFD-beta type subunits.</text>
</comment>
<dbReference type="InterPro" id="IPR002777">
    <property type="entry name" value="PFD_beta-like"/>
</dbReference>
<keyword evidence="6" id="KW-1185">Reference proteome</keyword>
<protein>
    <submittedName>
        <fullName evidence="5">Putative prefoldin subunit 1</fullName>
    </submittedName>
</protein>
<dbReference type="SUPFAM" id="SSF46579">
    <property type="entry name" value="Prefoldin"/>
    <property type="match status" value="1"/>
</dbReference>
<evidence type="ECO:0000256" key="1">
    <source>
        <dbReference type="ARBA" id="ARBA00008045"/>
    </source>
</evidence>
<evidence type="ECO:0000256" key="3">
    <source>
        <dbReference type="ARBA" id="ARBA00023186"/>
    </source>
</evidence>